<dbReference type="SMART" id="SM01350">
    <property type="entry name" value="6PGD"/>
    <property type="match status" value="1"/>
</dbReference>
<dbReference type="UniPathway" id="UPA00115">
    <property type="reaction ID" value="UER00410"/>
</dbReference>
<dbReference type="InterPro" id="IPR006114">
    <property type="entry name" value="6PGDH_C"/>
</dbReference>
<proteinExistence type="inferred from homology"/>
<comment type="pathway">
    <text evidence="2 12 15">Carbohydrate degradation; pentose phosphate pathway; D-ribulose 5-phosphate from D-glucose 6-phosphate (oxidative stage): step 3/3.</text>
</comment>
<dbReference type="SUPFAM" id="SSF48179">
    <property type="entry name" value="6-phosphogluconate dehydrogenase C-terminal domain-like"/>
    <property type="match status" value="1"/>
</dbReference>
<accession>L0EWM9</accession>
<dbReference type="KEGG" id="lcc:B488_12730"/>
<dbReference type="InterPro" id="IPR006115">
    <property type="entry name" value="6PGDH_NADP-bd"/>
</dbReference>
<comment type="subunit">
    <text evidence="4 12">Homodimer.</text>
</comment>
<evidence type="ECO:0000256" key="2">
    <source>
        <dbReference type="ARBA" id="ARBA00004874"/>
    </source>
</evidence>
<comment type="similarity">
    <text evidence="3 12 15">Belongs to the 6-phosphogluconate dehydrogenase family.</text>
</comment>
<dbReference type="NCBIfam" id="TIGR00873">
    <property type="entry name" value="gnd"/>
    <property type="match status" value="1"/>
</dbReference>
<feature type="binding site" evidence="14">
    <location>
        <position position="454"/>
    </location>
    <ligand>
        <name>substrate</name>
        <note>ligand shared between dimeric partners</note>
    </ligand>
</feature>
<gene>
    <name evidence="17" type="ordered locus">B488_12730</name>
</gene>
<dbReference type="Pfam" id="PF03446">
    <property type="entry name" value="NAD_binding_2"/>
    <property type="match status" value="1"/>
</dbReference>
<dbReference type="InterPro" id="IPR008927">
    <property type="entry name" value="6-PGluconate_DH-like_C_sf"/>
</dbReference>
<feature type="binding site" description="in other chain" evidence="14">
    <location>
        <position position="289"/>
    </location>
    <ligand>
        <name>substrate</name>
        <note>ligand shared between dimeric partners</note>
    </ligand>
</feature>
<feature type="binding site" evidence="14">
    <location>
        <position position="448"/>
    </location>
    <ligand>
        <name>substrate</name>
        <note>ligand shared between dimeric partners</note>
    </ligand>
</feature>
<comment type="catalytic activity">
    <reaction evidence="11 12 15">
        <text>6-phospho-D-gluconate + NADP(+) = D-ribulose 5-phosphate + CO2 + NADPH</text>
        <dbReference type="Rhea" id="RHEA:10116"/>
        <dbReference type="ChEBI" id="CHEBI:16526"/>
        <dbReference type="ChEBI" id="CHEBI:57783"/>
        <dbReference type="ChEBI" id="CHEBI:58121"/>
        <dbReference type="ChEBI" id="CHEBI:58349"/>
        <dbReference type="ChEBI" id="CHEBI:58759"/>
        <dbReference type="EC" id="1.1.1.44"/>
    </reaction>
</comment>
<dbReference type="HOGENOM" id="CLU_024540_4_0_5"/>
<keyword evidence="18" id="KW-1185">Reference proteome</keyword>
<evidence type="ECO:0000256" key="10">
    <source>
        <dbReference type="ARBA" id="ARBA00023126"/>
    </source>
</evidence>
<keyword evidence="10 12" id="KW-0570">Pentose shunt</keyword>
<evidence type="ECO:0000256" key="9">
    <source>
        <dbReference type="ARBA" id="ARBA00023064"/>
    </source>
</evidence>
<dbReference type="Proteomes" id="UP000010799">
    <property type="component" value="Chromosome"/>
</dbReference>
<protein>
    <recommendedName>
        <fullName evidence="6 12">6-phosphogluconate dehydrogenase, decarboxylating</fullName>
        <ecNumber evidence="5 12">1.1.1.44</ecNumber>
    </recommendedName>
</protein>
<dbReference type="GO" id="GO:0019521">
    <property type="term" value="P:D-gluconate metabolic process"/>
    <property type="evidence" value="ECO:0007669"/>
    <property type="project" value="UniProtKB-KW"/>
</dbReference>
<evidence type="ECO:0000256" key="8">
    <source>
        <dbReference type="ARBA" id="ARBA00023002"/>
    </source>
</evidence>
<evidence type="ECO:0000256" key="3">
    <source>
        <dbReference type="ARBA" id="ARBA00008419"/>
    </source>
</evidence>
<organism evidence="17 18">
    <name type="scientific">Liberibacter crescens (strain BT-1)</name>
    <dbReference type="NCBI Taxonomy" id="1215343"/>
    <lineage>
        <taxon>Bacteria</taxon>
        <taxon>Pseudomonadati</taxon>
        <taxon>Pseudomonadota</taxon>
        <taxon>Alphaproteobacteria</taxon>
        <taxon>Hyphomicrobiales</taxon>
        <taxon>Rhizobiaceae</taxon>
        <taxon>Liberibacter</taxon>
    </lineage>
</organism>
<dbReference type="Gene3D" id="1.20.5.320">
    <property type="entry name" value="6-Phosphogluconate Dehydrogenase, domain 3"/>
    <property type="match status" value="1"/>
</dbReference>
<evidence type="ECO:0000313" key="18">
    <source>
        <dbReference type="Proteomes" id="UP000010799"/>
    </source>
</evidence>
<feature type="binding site" description="in other chain" evidence="14">
    <location>
        <position position="262"/>
    </location>
    <ligand>
        <name>substrate</name>
        <note>ligand shared between dimeric partners</note>
    </ligand>
</feature>
<evidence type="ECO:0000256" key="1">
    <source>
        <dbReference type="ARBA" id="ARBA00002526"/>
    </source>
</evidence>
<comment type="function">
    <text evidence="1 12">Catalyzes the oxidative decarboxylation of 6-phosphogluconate to ribulose 5-phosphate and CO(2), with concomitant reduction of NADP to NADPH.</text>
</comment>
<evidence type="ECO:0000256" key="4">
    <source>
        <dbReference type="ARBA" id="ARBA00011738"/>
    </source>
</evidence>
<dbReference type="GO" id="GO:0006098">
    <property type="term" value="P:pentose-phosphate shunt"/>
    <property type="evidence" value="ECO:0007669"/>
    <property type="project" value="UniProtKB-UniPathway"/>
</dbReference>
<dbReference type="GO" id="GO:0050661">
    <property type="term" value="F:NADP binding"/>
    <property type="evidence" value="ECO:0007669"/>
    <property type="project" value="InterPro"/>
</dbReference>
<dbReference type="FunFam" id="1.10.1040.10:FF:000032">
    <property type="entry name" value="6-phosphogluconate dehydrogenase, decarboxylating"/>
    <property type="match status" value="1"/>
</dbReference>
<keyword evidence="8 12" id="KW-0560">Oxidoreductase</keyword>
<feature type="binding site" description="in other chain" evidence="14">
    <location>
        <position position="192"/>
    </location>
    <ligand>
        <name>substrate</name>
        <note>ligand shared between dimeric partners</note>
    </ligand>
</feature>
<feature type="binding site" description="in other chain" evidence="14">
    <location>
        <begin position="130"/>
        <end position="132"/>
    </location>
    <ligand>
        <name>substrate</name>
        <note>ligand shared between dimeric partners</note>
    </ligand>
</feature>
<evidence type="ECO:0000256" key="5">
    <source>
        <dbReference type="ARBA" id="ARBA00013011"/>
    </source>
</evidence>
<sequence>MKQAEIGVIGLGVMGSNIALNIAEKGYLVSVYNREPEWVDSFMQKAGNLSERIIATKTLEDLVSSIRPPRPILIMITAGSPVDMIIDELTPLLSKGDILIDGGNTNFRDTQVRCTRLTHKCISFIGMGVSGGKEGARHGPSLMVGATPEAYDCIKKILTSISANYNGEPCCALLGPDGAGHFVKTIHNGIEYADMQMIAEIYGILRDKVGKSTSEISDIFYRWKSGRLNSYLIEVTAEILSTKDQLTGNPIVDIIVDKANQKGTGKWFIIESQELAVPVTTIEAAVTARNISCYKIDREQMEALFGQKNSDSFEESSDLIKDLELALYASKIIAYTQGFSMLAKASDTYSWKLKMESIACIWRAGCIIRSQLLDDISEAFMNIDSYHKNLLQTPIFSKKIKEAIPSLRRIVTSCVKSGYPIPSLSAALSYFDSYKQSRGTANLIQAQRDFFGNHGFERTDGSLERHGPWRQ</sequence>
<dbReference type="PANTHER" id="PTHR11811">
    <property type="entry name" value="6-PHOSPHOGLUCONATE DEHYDROGENASE"/>
    <property type="match status" value="1"/>
</dbReference>
<dbReference type="STRING" id="1215343.B488_12730"/>
<feature type="binding site" description="in other chain" evidence="14">
    <location>
        <begin position="187"/>
        <end position="188"/>
    </location>
    <ligand>
        <name>substrate</name>
        <note>ligand shared between dimeric partners</note>
    </ligand>
</feature>
<dbReference type="Pfam" id="PF00393">
    <property type="entry name" value="6PGD"/>
    <property type="match status" value="1"/>
</dbReference>
<evidence type="ECO:0000256" key="7">
    <source>
        <dbReference type="ARBA" id="ARBA00022857"/>
    </source>
</evidence>
<dbReference type="AlphaFoldDB" id="L0EWM9"/>
<dbReference type="Gene3D" id="1.10.1040.10">
    <property type="entry name" value="N-(1-d-carboxylethyl)-l-norvaline Dehydrogenase, domain 2"/>
    <property type="match status" value="1"/>
</dbReference>
<evidence type="ECO:0000259" key="16">
    <source>
        <dbReference type="SMART" id="SM01350"/>
    </source>
</evidence>
<reference evidence="17 18" key="1">
    <citation type="journal article" date="2012" name="Stand. Genomic Sci.">
        <title>Complete genome sequence of Liberibacter crescens BT-1.</title>
        <authorList>
            <person name="Leonard M.T."/>
            <person name="Fagen J.R."/>
            <person name="Davis-Richardson A.G."/>
            <person name="Davis M.J."/>
            <person name="Triplett E.W."/>
        </authorList>
    </citation>
    <scope>NUCLEOTIDE SEQUENCE [LARGE SCALE GENOMIC DNA]</scope>
    <source>
        <strain evidence="17 18">BT-1</strain>
    </source>
</reference>
<dbReference type="InterPro" id="IPR006113">
    <property type="entry name" value="6PGDH_Gnd/GntZ"/>
</dbReference>
<dbReference type="InterPro" id="IPR036291">
    <property type="entry name" value="NAD(P)-bd_dom_sf"/>
</dbReference>
<feature type="active site" description="Proton donor" evidence="13">
    <location>
        <position position="191"/>
    </location>
</feature>
<feature type="binding site" description="in other chain" evidence="14">
    <location>
        <position position="104"/>
    </location>
    <ligand>
        <name>substrate</name>
        <note>ligand shared between dimeric partners</note>
    </ligand>
</feature>
<keyword evidence="7 12" id="KW-0521">NADP</keyword>
<evidence type="ECO:0000256" key="13">
    <source>
        <dbReference type="PIRSR" id="PIRSR000109-1"/>
    </source>
</evidence>
<evidence type="ECO:0000256" key="14">
    <source>
        <dbReference type="PIRSR" id="PIRSR000109-2"/>
    </source>
</evidence>
<dbReference type="Gene3D" id="3.40.50.720">
    <property type="entry name" value="NAD(P)-binding Rossmann-like Domain"/>
    <property type="match status" value="1"/>
</dbReference>
<dbReference type="SUPFAM" id="SSF51735">
    <property type="entry name" value="NAD(P)-binding Rossmann-fold domains"/>
    <property type="match status" value="1"/>
</dbReference>
<dbReference type="EC" id="1.1.1.44" evidence="5 12"/>
<evidence type="ECO:0000313" key="17">
    <source>
        <dbReference type="EMBL" id="AGA65265.1"/>
    </source>
</evidence>
<keyword evidence="9 15" id="KW-0311">Gluconate utilization</keyword>
<evidence type="ECO:0000256" key="12">
    <source>
        <dbReference type="PIRNR" id="PIRNR000109"/>
    </source>
</evidence>
<dbReference type="InterPro" id="IPR006183">
    <property type="entry name" value="Pgluconate_DH"/>
</dbReference>
<dbReference type="PIRSF" id="PIRSF000109">
    <property type="entry name" value="6PGD"/>
    <property type="match status" value="1"/>
</dbReference>
<dbReference type="PRINTS" id="PR00076">
    <property type="entry name" value="6PGDHDRGNASE"/>
</dbReference>
<evidence type="ECO:0000256" key="15">
    <source>
        <dbReference type="RuleBase" id="RU000485"/>
    </source>
</evidence>
<dbReference type="GO" id="GO:0004616">
    <property type="term" value="F:phosphogluconate dehydrogenase (decarboxylating) activity"/>
    <property type="evidence" value="ECO:0007669"/>
    <property type="project" value="UniProtKB-EC"/>
</dbReference>
<dbReference type="InterPro" id="IPR013328">
    <property type="entry name" value="6PGD_dom2"/>
</dbReference>
<name>L0EWM9_LIBCB</name>
<feature type="domain" description="6-phosphogluconate dehydrogenase C-terminal" evidence="16">
    <location>
        <begin position="180"/>
        <end position="470"/>
    </location>
</feature>
<feature type="active site" description="Proton acceptor" evidence="13">
    <location>
        <position position="184"/>
    </location>
</feature>
<dbReference type="eggNOG" id="COG0362">
    <property type="taxonomic scope" value="Bacteria"/>
</dbReference>
<evidence type="ECO:0000256" key="6">
    <source>
        <dbReference type="ARBA" id="ARBA00018193"/>
    </source>
</evidence>
<dbReference type="NCBIfam" id="NF006765">
    <property type="entry name" value="PRK09287.1"/>
    <property type="match status" value="1"/>
</dbReference>
<evidence type="ECO:0000256" key="11">
    <source>
        <dbReference type="ARBA" id="ARBA00048640"/>
    </source>
</evidence>
<dbReference type="EMBL" id="CP003789">
    <property type="protein sequence ID" value="AGA65265.1"/>
    <property type="molecule type" value="Genomic_DNA"/>
</dbReference>